<dbReference type="SUPFAM" id="SSF48452">
    <property type="entry name" value="TPR-like"/>
    <property type="match status" value="1"/>
</dbReference>
<dbReference type="Gene3D" id="1.25.40.10">
    <property type="entry name" value="Tetratricopeptide repeat domain"/>
    <property type="match status" value="1"/>
</dbReference>
<dbReference type="EMBL" id="SGBC01000001">
    <property type="protein sequence ID" value="RZD16976.1"/>
    <property type="molecule type" value="Genomic_DNA"/>
</dbReference>
<keyword evidence="2" id="KW-0812">Transmembrane</keyword>
<comment type="caution">
    <text evidence="3">The sequence shown here is derived from an EMBL/GenBank/DDBJ whole genome shotgun (WGS) entry which is preliminary data.</text>
</comment>
<evidence type="ECO:0000256" key="1">
    <source>
        <dbReference type="PROSITE-ProRule" id="PRU00339"/>
    </source>
</evidence>
<organism evidence="3 4">
    <name type="scientific">Acididesulfobacter guangdongensis</name>
    <dbReference type="NCBI Taxonomy" id="2597225"/>
    <lineage>
        <taxon>Bacteria</taxon>
        <taxon>Deltaproteobacteria</taxon>
        <taxon>Candidatus Acidulodesulfobacterales</taxon>
        <taxon>Candidatus Acididesulfobacter</taxon>
    </lineage>
</organism>
<feature type="repeat" description="TPR" evidence="1">
    <location>
        <begin position="267"/>
        <end position="300"/>
    </location>
</feature>
<feature type="repeat" description="TPR" evidence="1">
    <location>
        <begin position="335"/>
        <end position="368"/>
    </location>
</feature>
<evidence type="ECO:0000256" key="2">
    <source>
        <dbReference type="SAM" id="Phobius"/>
    </source>
</evidence>
<name>A0A519BI90_ACIG2</name>
<accession>A0A519BI90</accession>
<dbReference type="InterPro" id="IPR019734">
    <property type="entry name" value="TPR_rpt"/>
</dbReference>
<feature type="transmembrane region" description="Helical" evidence="2">
    <location>
        <begin position="7"/>
        <end position="24"/>
    </location>
</feature>
<keyword evidence="2" id="KW-1133">Transmembrane helix</keyword>
<dbReference type="PROSITE" id="PS50005">
    <property type="entry name" value="TPR"/>
    <property type="match status" value="2"/>
</dbReference>
<reference evidence="3 4" key="1">
    <citation type="journal article" date="2019" name="ISME J.">
        <title>Insights into ecological role of a new deltaproteobacterial order Candidatus Acidulodesulfobacterales by metagenomics and metatranscriptomics.</title>
        <authorList>
            <person name="Tan S."/>
            <person name="Liu J."/>
            <person name="Fang Y."/>
            <person name="Hedlund B.P."/>
            <person name="Lian Z.H."/>
            <person name="Huang L.Y."/>
            <person name="Li J.T."/>
            <person name="Huang L.N."/>
            <person name="Li W.J."/>
            <person name="Jiang H.C."/>
            <person name="Dong H.L."/>
            <person name="Shu W.S."/>
        </authorList>
    </citation>
    <scope>NUCLEOTIDE SEQUENCE [LARGE SCALE GENOMIC DNA]</scope>
    <source>
        <strain evidence="3">AP2</strain>
    </source>
</reference>
<dbReference type="Proteomes" id="UP000316562">
    <property type="component" value="Unassembled WGS sequence"/>
</dbReference>
<keyword evidence="1" id="KW-0802">TPR repeat</keyword>
<gene>
    <name evidence="3" type="ORF">EVJ46_01705</name>
</gene>
<proteinExistence type="predicted"/>
<sequence length="378" mass="45127">MKKNINLIFIFAVLLSLVFFYLFYNASAKKEKQAEIIVHSKELLLKNIKLNIKNKKTEIRKLNINSLIFNYFSKENNYFFSSKISKTAINSNLHLTYIHYKGLKKYPYGKIYLFSMSGSGKFISIYNFIKALEYKYRIIITNFILKNDKKSHFLSFYSKLKIYEIKKDCLASPVSFSQFNKSNPPFIYQKNTNPFNISANINIIKKKKIKLIKKIETEHNSAKSFKKSYRKVYIAKTIEKAHSEAPYYAPELKKKPEINIINKYKKSEKYNQEGITLFKNKRYDAALNKFKKSILFNPRNYIALSNTALDYYIKKNYNKAKFYIKKAMKIKNNKWQFYFILGLIHLKRNKLKLSRSNFKKAYLLDPENRKLLYYINRY</sequence>
<dbReference type="Pfam" id="PF13181">
    <property type="entry name" value="TPR_8"/>
    <property type="match status" value="1"/>
</dbReference>
<keyword evidence="2" id="KW-0472">Membrane</keyword>
<evidence type="ECO:0000313" key="3">
    <source>
        <dbReference type="EMBL" id="RZD16976.1"/>
    </source>
</evidence>
<dbReference type="InterPro" id="IPR011990">
    <property type="entry name" value="TPR-like_helical_dom_sf"/>
</dbReference>
<dbReference type="SMART" id="SM00028">
    <property type="entry name" value="TPR"/>
    <property type="match status" value="3"/>
</dbReference>
<protein>
    <submittedName>
        <fullName evidence="3">Uncharacterized protein</fullName>
    </submittedName>
</protein>
<evidence type="ECO:0000313" key="4">
    <source>
        <dbReference type="Proteomes" id="UP000316562"/>
    </source>
</evidence>
<dbReference type="AlphaFoldDB" id="A0A519BI90"/>